<dbReference type="REBASE" id="421136">
    <property type="entry name" value="Yfr11470ORF54P"/>
</dbReference>
<keyword evidence="2" id="KW-0378">Hydrolase</keyword>
<dbReference type="Proteomes" id="UP000254835">
    <property type="component" value="Unassembled WGS sequence"/>
</dbReference>
<evidence type="ECO:0000313" key="2">
    <source>
        <dbReference type="EMBL" id="SUP75014.1"/>
    </source>
</evidence>
<dbReference type="SMART" id="SM00507">
    <property type="entry name" value="HNHc"/>
    <property type="match status" value="1"/>
</dbReference>
<dbReference type="Pfam" id="PF01844">
    <property type="entry name" value="HNH"/>
    <property type="match status" value="1"/>
</dbReference>
<keyword evidence="2" id="KW-0540">Nuclease</keyword>
<keyword evidence="2" id="KW-0255">Endonuclease</keyword>
<dbReference type="InterPro" id="IPR002711">
    <property type="entry name" value="HNH"/>
</dbReference>
<dbReference type="Gene3D" id="1.10.30.50">
    <property type="match status" value="1"/>
</dbReference>
<protein>
    <submittedName>
        <fullName evidence="2">HNH endonuclease</fullName>
    </submittedName>
</protein>
<sequence>MARRSQKSTPEKLRKELLELITDFEHKLLDESLREQVRALVPANHLLRDLGSSLIVGEDSNSARDRILSYLIRYPRQIILGDELMVVAGISEYARRIRELRVEFGWAVLSGKMLKEIVEQQEVTLEELNATSLQTLKTDVYTLVNTEQDREAALRWNEANELRKSKISVKDKILLYLRKNVGRAVSGEELRYLANDSKEWARRTRELRTEDGWPIATKNSGRPELSVGAYLLEQDRQAKPHDRKIPDPVRVKVLERDHHSCRNCGWQYQLKKPSDPRSLLELHHIEHHVDGGENTVENLITLCNVCHDEVHKLQTPPSELLALLNKPLKD</sequence>
<dbReference type="EMBL" id="UHJA01000001">
    <property type="protein sequence ID" value="SUP75014.1"/>
    <property type="molecule type" value="Genomic_DNA"/>
</dbReference>
<dbReference type="InterPro" id="IPR003615">
    <property type="entry name" value="HNH_nuc"/>
</dbReference>
<gene>
    <name evidence="2" type="ORF">NCTC11470_00016</name>
    <name evidence="3" type="ORF">NCTC11470_00053</name>
</gene>
<dbReference type="AlphaFoldDB" id="A0A380PN26"/>
<proteinExistence type="predicted"/>
<reference evidence="2 4" key="1">
    <citation type="submission" date="2018-06" db="EMBL/GenBank/DDBJ databases">
        <authorList>
            <consortium name="Pathogen Informatics"/>
            <person name="Doyle S."/>
        </authorList>
    </citation>
    <scope>NUCLEOTIDE SEQUENCE [LARGE SCALE GENOMIC DNA]</scope>
    <source>
        <strain evidence="2 4">NCTC11470</strain>
    </source>
</reference>
<dbReference type="GO" id="GO:0004519">
    <property type="term" value="F:endonuclease activity"/>
    <property type="evidence" value="ECO:0007669"/>
    <property type="project" value="UniProtKB-KW"/>
</dbReference>
<evidence type="ECO:0000259" key="1">
    <source>
        <dbReference type="SMART" id="SM00507"/>
    </source>
</evidence>
<dbReference type="GO" id="GO:0003676">
    <property type="term" value="F:nucleic acid binding"/>
    <property type="evidence" value="ECO:0007669"/>
    <property type="project" value="InterPro"/>
</dbReference>
<dbReference type="GeneID" id="57903376"/>
<evidence type="ECO:0000313" key="3">
    <source>
        <dbReference type="EMBL" id="SUP75051.1"/>
    </source>
</evidence>
<evidence type="ECO:0000313" key="4">
    <source>
        <dbReference type="Proteomes" id="UP000254835"/>
    </source>
</evidence>
<dbReference type="REBASE" id="421134">
    <property type="entry name" value="Yfr11470ORF17P"/>
</dbReference>
<dbReference type="OrthoDB" id="9802640at2"/>
<name>A0A380PN26_YERFR</name>
<organism evidence="2 4">
    <name type="scientific">Yersinia frederiksenii</name>
    <dbReference type="NCBI Taxonomy" id="29484"/>
    <lineage>
        <taxon>Bacteria</taxon>
        <taxon>Pseudomonadati</taxon>
        <taxon>Pseudomonadota</taxon>
        <taxon>Gammaproteobacteria</taxon>
        <taxon>Enterobacterales</taxon>
        <taxon>Yersiniaceae</taxon>
        <taxon>Yersinia</taxon>
    </lineage>
</organism>
<dbReference type="CDD" id="cd00085">
    <property type="entry name" value="HNHc"/>
    <property type="match status" value="1"/>
</dbReference>
<dbReference type="GO" id="GO:0008270">
    <property type="term" value="F:zinc ion binding"/>
    <property type="evidence" value="ECO:0007669"/>
    <property type="project" value="InterPro"/>
</dbReference>
<dbReference type="RefSeq" id="WP_032910808.1">
    <property type="nucleotide sequence ID" value="NZ_CP023964.1"/>
</dbReference>
<feature type="domain" description="HNH nuclease" evidence="1">
    <location>
        <begin position="248"/>
        <end position="308"/>
    </location>
</feature>
<accession>A0A380PN26</accession>
<dbReference type="EMBL" id="UHJA01000001">
    <property type="protein sequence ID" value="SUP75051.1"/>
    <property type="molecule type" value="Genomic_DNA"/>
</dbReference>